<name>A0A6J5P0M1_9CAUD</name>
<reference evidence="1" key="1">
    <citation type="submission" date="2020-04" db="EMBL/GenBank/DDBJ databases">
        <authorList>
            <person name="Chiriac C."/>
            <person name="Salcher M."/>
            <person name="Ghai R."/>
            <person name="Kavagutti S V."/>
        </authorList>
    </citation>
    <scope>NUCLEOTIDE SEQUENCE</scope>
</reference>
<sequence>MITNSNFVLEIETLCKKKGLEYIDAVILFCESNNIEVETAAFWIKKDPVFKLKIQAEAENLNILKRGARLPL</sequence>
<dbReference type="InterPro" id="IPR031836">
    <property type="entry name" value="Trans_coact"/>
</dbReference>
<dbReference type="Pfam" id="PF16805">
    <property type="entry name" value="Trans_coact"/>
    <property type="match status" value="1"/>
</dbReference>
<accession>A0A6J5P0M1</accession>
<evidence type="ECO:0000313" key="1">
    <source>
        <dbReference type="EMBL" id="CAB4162725.1"/>
    </source>
</evidence>
<dbReference type="Gene3D" id="1.10.10.2850">
    <property type="entry name" value="Phage late-transcription coactivator-like"/>
    <property type="match status" value="1"/>
</dbReference>
<proteinExistence type="predicted"/>
<organism evidence="1">
    <name type="scientific">uncultured Caudovirales phage</name>
    <dbReference type="NCBI Taxonomy" id="2100421"/>
    <lineage>
        <taxon>Viruses</taxon>
        <taxon>Duplodnaviria</taxon>
        <taxon>Heunggongvirae</taxon>
        <taxon>Uroviricota</taxon>
        <taxon>Caudoviricetes</taxon>
        <taxon>Peduoviridae</taxon>
        <taxon>Maltschvirus</taxon>
        <taxon>Maltschvirus maltsch</taxon>
    </lineage>
</organism>
<gene>
    <name evidence="1" type="ORF">UFOVP787_99</name>
</gene>
<dbReference type="EMBL" id="LR796734">
    <property type="protein sequence ID" value="CAB4162725.1"/>
    <property type="molecule type" value="Genomic_DNA"/>
</dbReference>
<protein>
    <submittedName>
        <fullName evidence="1">Phage late-transcription coactivator</fullName>
    </submittedName>
</protein>
<dbReference type="InterPro" id="IPR042071">
    <property type="entry name" value="Trans_coact_sf"/>
</dbReference>